<comment type="caution">
    <text evidence="9">The sequence shown here is derived from an EMBL/GenBank/DDBJ whole genome shotgun (WGS) entry which is preliminary data.</text>
</comment>
<dbReference type="Gene3D" id="3.40.1010.10">
    <property type="entry name" value="Cobalt-precorrin-4 Transmethylase, Domain 1"/>
    <property type="match status" value="1"/>
</dbReference>
<evidence type="ECO:0000256" key="5">
    <source>
        <dbReference type="ARBA" id="ARBA00022691"/>
    </source>
</evidence>
<evidence type="ECO:0000256" key="1">
    <source>
        <dbReference type="ARBA" id="ARBA00022490"/>
    </source>
</evidence>
<keyword evidence="4 6" id="KW-0808">Transferase</keyword>
<evidence type="ECO:0000313" key="9">
    <source>
        <dbReference type="EMBL" id="MFB9885727.1"/>
    </source>
</evidence>
<evidence type="ECO:0000313" key="10">
    <source>
        <dbReference type="Proteomes" id="UP001589628"/>
    </source>
</evidence>
<dbReference type="HAMAP" id="MF_01877">
    <property type="entry name" value="16SrRNA_methyltr_I"/>
    <property type="match status" value="1"/>
</dbReference>
<sequence length="283" mass="30756">MLEHALYIVATPIGNLGDITPRALEVLRSVDVIAAEDKRHSQRLLSHFDIRTPMVAVHDHNERQQTEAIVQRLTQGERVAIISDAGTPLISDPGFYLVRAVRQAGFKVVPVPGACALIAALCASGVPTDRFIFEGFLPAKAQAREQSLQAYAQESRTLVCYESPHRILATLEAMHSVWGGERHLVLARELSKTFETFLSGPVAEVLAQVRADANQQKGEMVLIVQGVEKPEQTGISAEGERVMTILLESMSVSQAAAAAAKITGESRKVLYQWALAQQNGASV</sequence>
<gene>
    <name evidence="6 9" type="primary">rsmI</name>
    <name evidence="9" type="ORF">ACFFLH_04810</name>
</gene>
<dbReference type="PANTHER" id="PTHR46111:SF1">
    <property type="entry name" value="RIBOSOMAL RNA SMALL SUBUNIT METHYLTRANSFERASE I"/>
    <property type="match status" value="1"/>
</dbReference>
<evidence type="ECO:0000256" key="4">
    <source>
        <dbReference type="ARBA" id="ARBA00022679"/>
    </source>
</evidence>
<feature type="domain" description="RsmI HTH" evidence="8">
    <location>
        <begin position="235"/>
        <end position="278"/>
    </location>
</feature>
<dbReference type="GO" id="GO:0008168">
    <property type="term" value="F:methyltransferase activity"/>
    <property type="evidence" value="ECO:0007669"/>
    <property type="project" value="UniProtKB-KW"/>
</dbReference>
<dbReference type="InterPro" id="IPR035996">
    <property type="entry name" value="4pyrrol_Methylase_sf"/>
</dbReference>
<dbReference type="InterPro" id="IPR000878">
    <property type="entry name" value="4pyrrol_Mease"/>
</dbReference>
<dbReference type="EMBL" id="JBHLZN010000001">
    <property type="protein sequence ID" value="MFB9885727.1"/>
    <property type="molecule type" value="Genomic_DNA"/>
</dbReference>
<dbReference type="InterPro" id="IPR014777">
    <property type="entry name" value="4pyrrole_Mease_sub1"/>
</dbReference>
<dbReference type="InterPro" id="IPR018063">
    <property type="entry name" value="SAM_MeTrfase_RsmI_CS"/>
</dbReference>
<dbReference type="InterPro" id="IPR008189">
    <property type="entry name" value="rRNA_ssu_MeTfrase_I"/>
</dbReference>
<evidence type="ECO:0000259" key="7">
    <source>
        <dbReference type="Pfam" id="PF00590"/>
    </source>
</evidence>
<dbReference type="InterPro" id="IPR014776">
    <property type="entry name" value="4pyrrole_Mease_sub2"/>
</dbReference>
<dbReference type="Gene3D" id="3.30.950.10">
    <property type="entry name" value="Methyltransferase, Cobalt-precorrin-4 Transmethylase, Domain 2"/>
    <property type="match status" value="1"/>
</dbReference>
<evidence type="ECO:0000256" key="2">
    <source>
        <dbReference type="ARBA" id="ARBA00022552"/>
    </source>
</evidence>
<dbReference type="PANTHER" id="PTHR46111">
    <property type="entry name" value="RIBOSOMAL RNA SMALL SUBUNIT METHYLTRANSFERASE I"/>
    <property type="match status" value="1"/>
</dbReference>
<keyword evidence="3 6" id="KW-0489">Methyltransferase</keyword>
<dbReference type="Pfam" id="PF00590">
    <property type="entry name" value="TP_methylase"/>
    <property type="match status" value="1"/>
</dbReference>
<keyword evidence="1 6" id="KW-0963">Cytoplasm</keyword>
<keyword evidence="2 6" id="KW-0698">rRNA processing</keyword>
<protein>
    <recommendedName>
        <fullName evidence="6">Ribosomal RNA small subunit methyltransferase I</fullName>
        <ecNumber evidence="6">2.1.1.198</ecNumber>
    </recommendedName>
    <alternativeName>
        <fullName evidence="6">16S rRNA 2'-O-ribose C1402 methyltransferase</fullName>
    </alternativeName>
    <alternativeName>
        <fullName evidence="6">rRNA (cytidine-2'-O-)-methyltransferase RsmI</fullName>
    </alternativeName>
</protein>
<organism evidence="9 10">
    <name type="scientific">Balneatrix alpica</name>
    <dbReference type="NCBI Taxonomy" id="75684"/>
    <lineage>
        <taxon>Bacteria</taxon>
        <taxon>Pseudomonadati</taxon>
        <taxon>Pseudomonadota</taxon>
        <taxon>Gammaproteobacteria</taxon>
        <taxon>Oceanospirillales</taxon>
        <taxon>Balneatrichaceae</taxon>
        <taxon>Balneatrix</taxon>
    </lineage>
</organism>
<name>A0ABV5Z8W9_9GAMM</name>
<keyword evidence="10" id="KW-1185">Reference proteome</keyword>
<evidence type="ECO:0000256" key="3">
    <source>
        <dbReference type="ARBA" id="ARBA00022603"/>
    </source>
</evidence>
<evidence type="ECO:0000256" key="6">
    <source>
        <dbReference type="HAMAP-Rule" id="MF_01877"/>
    </source>
</evidence>
<keyword evidence="5 6" id="KW-0949">S-adenosyl-L-methionine</keyword>
<dbReference type="CDD" id="cd11648">
    <property type="entry name" value="RsmI"/>
    <property type="match status" value="1"/>
</dbReference>
<dbReference type="GO" id="GO:0032259">
    <property type="term" value="P:methylation"/>
    <property type="evidence" value="ECO:0007669"/>
    <property type="project" value="UniProtKB-KW"/>
</dbReference>
<dbReference type="PROSITE" id="PS01296">
    <property type="entry name" value="RSMI"/>
    <property type="match status" value="1"/>
</dbReference>
<dbReference type="PIRSF" id="PIRSF005917">
    <property type="entry name" value="MTase_YraL"/>
    <property type="match status" value="1"/>
</dbReference>
<proteinExistence type="inferred from homology"/>
<feature type="domain" description="Tetrapyrrole methylase" evidence="7">
    <location>
        <begin position="6"/>
        <end position="205"/>
    </location>
</feature>
<dbReference type="SUPFAM" id="SSF53790">
    <property type="entry name" value="Tetrapyrrole methylase"/>
    <property type="match status" value="1"/>
</dbReference>
<reference evidence="9 10" key="1">
    <citation type="submission" date="2024-09" db="EMBL/GenBank/DDBJ databases">
        <authorList>
            <person name="Sun Q."/>
            <person name="Mori K."/>
        </authorList>
    </citation>
    <scope>NUCLEOTIDE SEQUENCE [LARGE SCALE GENOMIC DNA]</scope>
    <source>
        <strain evidence="9 10">ATCC 51285</strain>
    </source>
</reference>
<comment type="function">
    <text evidence="6">Catalyzes the 2'-O-methylation of the ribose of cytidine 1402 (C1402) in 16S rRNA.</text>
</comment>
<comment type="subcellular location">
    <subcellularLocation>
        <location evidence="6">Cytoplasm</location>
    </subcellularLocation>
</comment>
<accession>A0ABV5Z8W9</accession>
<dbReference type="InterPro" id="IPR053910">
    <property type="entry name" value="RsmI_HTH"/>
</dbReference>
<comment type="catalytic activity">
    <reaction evidence="6">
        <text>cytidine(1402) in 16S rRNA + S-adenosyl-L-methionine = 2'-O-methylcytidine(1402) in 16S rRNA + S-adenosyl-L-homocysteine + H(+)</text>
        <dbReference type="Rhea" id="RHEA:42924"/>
        <dbReference type="Rhea" id="RHEA-COMP:10285"/>
        <dbReference type="Rhea" id="RHEA-COMP:10286"/>
        <dbReference type="ChEBI" id="CHEBI:15378"/>
        <dbReference type="ChEBI" id="CHEBI:57856"/>
        <dbReference type="ChEBI" id="CHEBI:59789"/>
        <dbReference type="ChEBI" id="CHEBI:74495"/>
        <dbReference type="ChEBI" id="CHEBI:82748"/>
        <dbReference type="EC" id="2.1.1.198"/>
    </reaction>
</comment>
<dbReference type="RefSeq" id="WP_027313795.1">
    <property type="nucleotide sequence ID" value="NZ_JBHLZN010000001.1"/>
</dbReference>
<evidence type="ECO:0000259" key="8">
    <source>
        <dbReference type="Pfam" id="PF23016"/>
    </source>
</evidence>
<dbReference type="NCBIfam" id="TIGR00096">
    <property type="entry name" value="16S rRNA (cytidine(1402)-2'-O)-methyltransferase"/>
    <property type="match status" value="1"/>
</dbReference>
<dbReference type="Proteomes" id="UP001589628">
    <property type="component" value="Unassembled WGS sequence"/>
</dbReference>
<dbReference type="Pfam" id="PF23016">
    <property type="entry name" value="RsmI_C"/>
    <property type="match status" value="1"/>
</dbReference>
<comment type="similarity">
    <text evidence="6">Belongs to the methyltransferase superfamily. RsmI family.</text>
</comment>
<dbReference type="EC" id="2.1.1.198" evidence="6"/>